<dbReference type="InterPro" id="IPR001754">
    <property type="entry name" value="OMPdeCOase_dom"/>
</dbReference>
<comment type="pathway">
    <text evidence="1">Pyrimidine metabolism; UMP biosynthesis via de novo pathway; UMP from orotate: step 2/2.</text>
</comment>
<evidence type="ECO:0000313" key="9">
    <source>
        <dbReference type="EMBL" id="SVB60068.1"/>
    </source>
</evidence>
<dbReference type="PROSITE" id="PS00156">
    <property type="entry name" value="OMPDECASE"/>
    <property type="match status" value="1"/>
</dbReference>
<dbReference type="NCBIfam" id="NF001273">
    <property type="entry name" value="PRK00230.1"/>
    <property type="match status" value="1"/>
</dbReference>
<dbReference type="InterPro" id="IPR014732">
    <property type="entry name" value="OMPdecase"/>
</dbReference>
<dbReference type="UniPathway" id="UPA00070">
    <property type="reaction ID" value="UER00120"/>
</dbReference>
<keyword evidence="4" id="KW-0210">Decarboxylase</keyword>
<accession>A0A382FAF3</accession>
<dbReference type="Gene3D" id="3.20.20.70">
    <property type="entry name" value="Aldolase class I"/>
    <property type="match status" value="1"/>
</dbReference>
<organism evidence="9">
    <name type="scientific">marine metagenome</name>
    <dbReference type="NCBI Taxonomy" id="408172"/>
    <lineage>
        <taxon>unclassified sequences</taxon>
        <taxon>metagenomes</taxon>
        <taxon>ecological metagenomes</taxon>
    </lineage>
</organism>
<dbReference type="PANTHER" id="PTHR32119:SF2">
    <property type="entry name" value="OROTIDINE 5'-PHOSPHATE DECARBOXYLASE"/>
    <property type="match status" value="1"/>
</dbReference>
<dbReference type="Pfam" id="PF00215">
    <property type="entry name" value="OMPdecase"/>
    <property type="match status" value="1"/>
</dbReference>
<gene>
    <name evidence="9" type="ORF">METZ01_LOCUS212922</name>
</gene>
<dbReference type="AlphaFoldDB" id="A0A382FAF3"/>
<dbReference type="GO" id="GO:0006207">
    <property type="term" value="P:'de novo' pyrimidine nucleobase biosynthetic process"/>
    <property type="evidence" value="ECO:0007669"/>
    <property type="project" value="InterPro"/>
</dbReference>
<dbReference type="InterPro" id="IPR011060">
    <property type="entry name" value="RibuloseP-bd_barrel"/>
</dbReference>
<dbReference type="EC" id="4.1.1.23" evidence="2"/>
<dbReference type="CDD" id="cd04725">
    <property type="entry name" value="OMP_decarboxylase_like"/>
    <property type="match status" value="1"/>
</dbReference>
<protein>
    <recommendedName>
        <fullName evidence="3">Orotidine 5'-phosphate decarboxylase</fullName>
        <ecNumber evidence="2">4.1.1.23</ecNumber>
    </recommendedName>
    <alternativeName>
        <fullName evidence="7">OMP decarboxylase</fullName>
    </alternativeName>
</protein>
<dbReference type="InterPro" id="IPR018089">
    <property type="entry name" value="OMPdecase_AS"/>
</dbReference>
<name>A0A382FAF3_9ZZZZ</name>
<dbReference type="SUPFAM" id="SSF51366">
    <property type="entry name" value="Ribulose-phoshate binding barrel"/>
    <property type="match status" value="1"/>
</dbReference>
<evidence type="ECO:0000256" key="4">
    <source>
        <dbReference type="ARBA" id="ARBA00022793"/>
    </source>
</evidence>
<evidence type="ECO:0000259" key="8">
    <source>
        <dbReference type="SMART" id="SM00934"/>
    </source>
</evidence>
<dbReference type="SMART" id="SM00934">
    <property type="entry name" value="OMPdecase"/>
    <property type="match status" value="1"/>
</dbReference>
<dbReference type="GO" id="GO:0004590">
    <property type="term" value="F:orotidine-5'-phosphate decarboxylase activity"/>
    <property type="evidence" value="ECO:0007669"/>
    <property type="project" value="UniProtKB-EC"/>
</dbReference>
<evidence type="ECO:0000256" key="2">
    <source>
        <dbReference type="ARBA" id="ARBA00012321"/>
    </source>
</evidence>
<evidence type="ECO:0000256" key="7">
    <source>
        <dbReference type="ARBA" id="ARBA00033428"/>
    </source>
</evidence>
<reference evidence="9" key="1">
    <citation type="submission" date="2018-05" db="EMBL/GenBank/DDBJ databases">
        <authorList>
            <person name="Lanie J.A."/>
            <person name="Ng W.-L."/>
            <person name="Kazmierczak K.M."/>
            <person name="Andrzejewski T.M."/>
            <person name="Davidsen T.M."/>
            <person name="Wayne K.J."/>
            <person name="Tettelin H."/>
            <person name="Glass J.I."/>
            <person name="Rusch D."/>
            <person name="Podicherti R."/>
            <person name="Tsui H.-C.T."/>
            <person name="Winkler M.E."/>
        </authorList>
    </citation>
    <scope>NUCLEOTIDE SEQUENCE</scope>
</reference>
<dbReference type="GO" id="GO:0044205">
    <property type="term" value="P:'de novo' UMP biosynthetic process"/>
    <property type="evidence" value="ECO:0007669"/>
    <property type="project" value="UniProtKB-UniPathway"/>
</dbReference>
<proteinExistence type="predicted"/>
<evidence type="ECO:0000256" key="5">
    <source>
        <dbReference type="ARBA" id="ARBA00022975"/>
    </source>
</evidence>
<keyword evidence="6" id="KW-0456">Lyase</keyword>
<evidence type="ECO:0000256" key="1">
    <source>
        <dbReference type="ARBA" id="ARBA00004861"/>
    </source>
</evidence>
<feature type="domain" description="Orotidine 5'-phosphate decarboxylase" evidence="8">
    <location>
        <begin position="4"/>
        <end position="228"/>
    </location>
</feature>
<dbReference type="GO" id="GO:0005829">
    <property type="term" value="C:cytosol"/>
    <property type="evidence" value="ECO:0007669"/>
    <property type="project" value="TreeGrafter"/>
</dbReference>
<sequence length="232" mass="25612">MNKKVFIACDTTDPKKVLKIIKDTTTDKLNIGYKFGLEFFYSKIGRSFLSKIDKKKNIFLDLKLNDIPNTCSSAVKSLKDLKNIRYLTAHINGGHEMLKAIKKSAKKVNNKLKILGVTVLTSISDKSLKEIGHTRSIKNLVIQQARMARSAGLDGIVCSGKEVTILKKICAKMEIVTPGIRLAGDSAQDQNKNRVITPKKAFKNGATAIVIGRSITKGSIKKNIQKLIKSLN</sequence>
<evidence type="ECO:0000256" key="3">
    <source>
        <dbReference type="ARBA" id="ARBA00021923"/>
    </source>
</evidence>
<dbReference type="PANTHER" id="PTHR32119">
    <property type="entry name" value="OROTIDINE 5'-PHOSPHATE DECARBOXYLASE"/>
    <property type="match status" value="1"/>
</dbReference>
<keyword evidence="5" id="KW-0665">Pyrimidine biosynthesis</keyword>
<dbReference type="NCBIfam" id="TIGR01740">
    <property type="entry name" value="pyrF"/>
    <property type="match status" value="1"/>
</dbReference>
<dbReference type="EMBL" id="UINC01048929">
    <property type="protein sequence ID" value="SVB60068.1"/>
    <property type="molecule type" value="Genomic_DNA"/>
</dbReference>
<evidence type="ECO:0000256" key="6">
    <source>
        <dbReference type="ARBA" id="ARBA00023239"/>
    </source>
</evidence>
<dbReference type="InterPro" id="IPR013785">
    <property type="entry name" value="Aldolase_TIM"/>
</dbReference>